<dbReference type="GO" id="GO:0006396">
    <property type="term" value="P:RNA processing"/>
    <property type="evidence" value="ECO:0007669"/>
    <property type="project" value="InterPro"/>
</dbReference>
<name>A0A1G9KC93_9BACT</name>
<feature type="domain" description="tRNA/rRNA methyltransferase SpoU type" evidence="4">
    <location>
        <begin position="107"/>
        <end position="241"/>
    </location>
</feature>
<dbReference type="InterPro" id="IPR053888">
    <property type="entry name" value="MRM3-like_sub_bind"/>
</dbReference>
<dbReference type="Pfam" id="PF00588">
    <property type="entry name" value="SpoU_methylase"/>
    <property type="match status" value="1"/>
</dbReference>
<evidence type="ECO:0000256" key="1">
    <source>
        <dbReference type="ARBA" id="ARBA00007228"/>
    </source>
</evidence>
<dbReference type="Gene3D" id="3.30.1330.30">
    <property type="match status" value="1"/>
</dbReference>
<dbReference type="GO" id="GO:0008173">
    <property type="term" value="F:RNA methyltransferase activity"/>
    <property type="evidence" value="ECO:0007669"/>
    <property type="project" value="InterPro"/>
</dbReference>
<dbReference type="GO" id="GO:0003723">
    <property type="term" value="F:RNA binding"/>
    <property type="evidence" value="ECO:0007669"/>
    <property type="project" value="InterPro"/>
</dbReference>
<dbReference type="InterPro" id="IPR001537">
    <property type="entry name" value="SpoU_MeTrfase"/>
</dbReference>
<accession>A0A1G9KC93</accession>
<dbReference type="InterPro" id="IPR029064">
    <property type="entry name" value="Ribosomal_eL30-like_sf"/>
</dbReference>
<evidence type="ECO:0000256" key="3">
    <source>
        <dbReference type="ARBA" id="ARBA00022679"/>
    </source>
</evidence>
<keyword evidence="7" id="KW-1185">Reference proteome</keyword>
<reference evidence="6 7" key="1">
    <citation type="submission" date="2016-10" db="EMBL/GenBank/DDBJ databases">
        <authorList>
            <person name="de Groot N.N."/>
        </authorList>
    </citation>
    <scope>NUCLEOTIDE SEQUENCE [LARGE SCALE GENOMIC DNA]</scope>
    <source>
        <strain evidence="6 7">DSM 21668</strain>
    </source>
</reference>
<dbReference type="InterPro" id="IPR029026">
    <property type="entry name" value="tRNA_m1G_MTases_N"/>
</dbReference>
<dbReference type="GO" id="GO:0032259">
    <property type="term" value="P:methylation"/>
    <property type="evidence" value="ECO:0007669"/>
    <property type="project" value="UniProtKB-KW"/>
</dbReference>
<dbReference type="AlphaFoldDB" id="A0A1G9KC93"/>
<feature type="domain" description="MRM3-like substrate binding" evidence="5">
    <location>
        <begin position="8"/>
        <end position="89"/>
    </location>
</feature>
<keyword evidence="2 6" id="KW-0489">Methyltransferase</keyword>
<dbReference type="Gene3D" id="3.40.1280.10">
    <property type="match status" value="1"/>
</dbReference>
<dbReference type="Proteomes" id="UP000198901">
    <property type="component" value="Unassembled WGS sequence"/>
</dbReference>
<dbReference type="STRING" id="563176.SAMN04488090_0963"/>
<dbReference type="Pfam" id="PF22435">
    <property type="entry name" value="MRM3-like_sub_bind"/>
    <property type="match status" value="1"/>
</dbReference>
<evidence type="ECO:0000259" key="5">
    <source>
        <dbReference type="Pfam" id="PF22435"/>
    </source>
</evidence>
<dbReference type="PANTHER" id="PTHR43191:SF2">
    <property type="entry name" value="RRNA METHYLTRANSFERASE 3, MITOCHONDRIAL"/>
    <property type="match status" value="1"/>
</dbReference>
<dbReference type="RefSeq" id="WP_093198510.1">
    <property type="nucleotide sequence ID" value="NZ_FNGS01000002.1"/>
</dbReference>
<protein>
    <submittedName>
        <fullName evidence="6">RNA methyltransferase, TrmH family</fullName>
    </submittedName>
</protein>
<dbReference type="PANTHER" id="PTHR43191">
    <property type="entry name" value="RRNA METHYLTRANSFERASE 3"/>
    <property type="match status" value="1"/>
</dbReference>
<keyword evidence="3 6" id="KW-0808">Transferase</keyword>
<evidence type="ECO:0000259" key="4">
    <source>
        <dbReference type="Pfam" id="PF00588"/>
    </source>
</evidence>
<dbReference type="OrthoDB" id="9785673at2"/>
<evidence type="ECO:0000256" key="2">
    <source>
        <dbReference type="ARBA" id="ARBA00022603"/>
    </source>
</evidence>
<proteinExistence type="inferred from homology"/>
<dbReference type="SUPFAM" id="SSF55315">
    <property type="entry name" value="L30e-like"/>
    <property type="match status" value="1"/>
</dbReference>
<sequence length="246" mass="27296">MISQKWQKQIRLLQQKKHRQEQGVFLVEGAKSVRELMTSGFGIQALFVTDHFYKENQNLLREQPVVVERVTEEELGKVGTLQTNNAALAIAETKENRPLFAGKEEYCLILDDIRDPGNLGTIIRIADWYGIKKIICSESCVDVYNPKVISASMGSFTRVETYYAALADYFRDIAGAPVYGTFLGGSSVHGFAFAPGGYIVIGNEANGIRPENEGFITQKITIPRFGEAESLNAGIATAIVLDNLRR</sequence>
<gene>
    <name evidence="6" type="ORF">SAMN04488090_0963</name>
</gene>
<comment type="similarity">
    <text evidence="1">Belongs to the class IV-like SAM-binding methyltransferase superfamily. RNA methyltransferase TrmH family.</text>
</comment>
<organism evidence="6 7">
    <name type="scientific">Siphonobacter aquaeclarae</name>
    <dbReference type="NCBI Taxonomy" id="563176"/>
    <lineage>
        <taxon>Bacteria</taxon>
        <taxon>Pseudomonadati</taxon>
        <taxon>Bacteroidota</taxon>
        <taxon>Cytophagia</taxon>
        <taxon>Cytophagales</taxon>
        <taxon>Cytophagaceae</taxon>
        <taxon>Siphonobacter</taxon>
    </lineage>
</organism>
<dbReference type="InterPro" id="IPR029028">
    <property type="entry name" value="Alpha/beta_knot_MTases"/>
</dbReference>
<dbReference type="SUPFAM" id="SSF75217">
    <property type="entry name" value="alpha/beta knot"/>
    <property type="match status" value="1"/>
</dbReference>
<evidence type="ECO:0000313" key="6">
    <source>
        <dbReference type="EMBL" id="SDL47232.1"/>
    </source>
</evidence>
<dbReference type="InterPro" id="IPR051259">
    <property type="entry name" value="rRNA_Methyltransferase"/>
</dbReference>
<evidence type="ECO:0000313" key="7">
    <source>
        <dbReference type="Proteomes" id="UP000198901"/>
    </source>
</evidence>
<dbReference type="CDD" id="cd18109">
    <property type="entry name" value="SpoU-like_RNA-MTase"/>
    <property type="match status" value="1"/>
</dbReference>
<dbReference type="EMBL" id="FNGS01000002">
    <property type="protein sequence ID" value="SDL47232.1"/>
    <property type="molecule type" value="Genomic_DNA"/>
</dbReference>